<evidence type="ECO:0000259" key="7">
    <source>
        <dbReference type="PROSITE" id="PS51473"/>
    </source>
</evidence>
<feature type="signal peptide" evidence="6">
    <location>
        <begin position="1"/>
        <end position="29"/>
    </location>
</feature>
<evidence type="ECO:0000256" key="4">
    <source>
        <dbReference type="ARBA" id="ARBA00022737"/>
    </source>
</evidence>
<dbReference type="InterPro" id="IPR050581">
    <property type="entry name" value="CRR_secretory_protein"/>
</dbReference>
<sequence length="418" mass="48411">MYSSSSVSKRLILIYVLAIQLLLINSELSLNTTNDYLNHTCLVSQGKYKTGSEYEKLIKHIMKMFYINSIRGYDLFGDSTFTAVLQCRGDSYGTKCRDCFVTALAALRRRCPWYKGRIIWYDQCLLSMDSKYSVGQIDYDNNFCMSNAKKVVEDRSEYIKVWNILVDDLTELAITGDNSTLYSVGEKRYKGDMVYGMVQCAKDLSRKACQECLWYNSFHFQDCVNYFRGARVVGRSCTFRFEFYPFIAKQCRGDSYGPKCRDCFVTALAALRRRCPWYKGKIIWYDQCLLSMDSKYSVGQIDYDNNFCMSNAKKVVEDGVTFIQVWNILIGDLTKLATTGDNYTLYSVGEKRYKGDMIYGMVQCAVDLSRKACQECVLYNRFHFQVCVNDMRGARVVGRSCTFRLEFYPFIAKQVRNI</sequence>
<keyword evidence="3 6" id="KW-0732">Signal</keyword>
<feature type="domain" description="Gnk2-homologous" evidence="7">
    <location>
        <begin position="139"/>
        <end position="246"/>
    </location>
</feature>
<dbReference type="GO" id="GO:0005576">
    <property type="term" value="C:extracellular region"/>
    <property type="evidence" value="ECO:0007669"/>
    <property type="project" value="UniProtKB-SubCell"/>
</dbReference>
<keyword evidence="2" id="KW-0964">Secreted</keyword>
<evidence type="ECO:0000256" key="5">
    <source>
        <dbReference type="ARBA" id="ARBA00038515"/>
    </source>
</evidence>
<gene>
    <name evidence="8" type="ORF">F2Q69_00030762</name>
</gene>
<comment type="similarity">
    <text evidence="5">Belongs to the cysteine-rich repeat secretory protein family.</text>
</comment>
<comment type="caution">
    <text evidence="8">The sequence shown here is derived from an EMBL/GenBank/DDBJ whole genome shotgun (WGS) entry which is preliminary data.</text>
</comment>
<evidence type="ECO:0000256" key="3">
    <source>
        <dbReference type="ARBA" id="ARBA00022729"/>
    </source>
</evidence>
<keyword evidence="4" id="KW-0677">Repeat</keyword>
<dbReference type="AlphaFoldDB" id="A0A8S9RZZ3"/>
<name>A0A8S9RZZ3_BRACR</name>
<dbReference type="InterPro" id="IPR002902">
    <property type="entry name" value="GNK2"/>
</dbReference>
<dbReference type="PANTHER" id="PTHR32411:SF58">
    <property type="entry name" value="GNK2-HOMOLOGOUS DOMAIN-CONTAINING PROTEIN"/>
    <property type="match status" value="1"/>
</dbReference>
<evidence type="ECO:0000313" key="8">
    <source>
        <dbReference type="EMBL" id="KAF3586053.1"/>
    </source>
</evidence>
<dbReference type="Gene3D" id="3.30.430.20">
    <property type="entry name" value="Gnk2 domain, C-X8-C-X2-C motif"/>
    <property type="match status" value="4"/>
</dbReference>
<dbReference type="Proteomes" id="UP000712600">
    <property type="component" value="Unassembled WGS sequence"/>
</dbReference>
<comment type="subcellular location">
    <subcellularLocation>
        <location evidence="1">Secreted</location>
    </subcellularLocation>
</comment>
<protein>
    <recommendedName>
        <fullName evidence="7">Gnk2-homologous domain-containing protein</fullName>
    </recommendedName>
</protein>
<feature type="domain" description="Gnk2-homologous" evidence="7">
    <location>
        <begin position="303"/>
        <end position="410"/>
    </location>
</feature>
<feature type="domain" description="Gnk2-homologous" evidence="7">
    <location>
        <begin position="36"/>
        <end position="133"/>
    </location>
</feature>
<dbReference type="PROSITE" id="PS51473">
    <property type="entry name" value="GNK2"/>
    <property type="match status" value="3"/>
</dbReference>
<evidence type="ECO:0000256" key="6">
    <source>
        <dbReference type="SAM" id="SignalP"/>
    </source>
</evidence>
<feature type="chain" id="PRO_5035880007" description="Gnk2-homologous domain-containing protein" evidence="6">
    <location>
        <begin position="30"/>
        <end position="418"/>
    </location>
</feature>
<dbReference type="Pfam" id="PF01657">
    <property type="entry name" value="Stress-antifung"/>
    <property type="match status" value="4"/>
</dbReference>
<evidence type="ECO:0000256" key="2">
    <source>
        <dbReference type="ARBA" id="ARBA00022525"/>
    </source>
</evidence>
<dbReference type="InterPro" id="IPR038408">
    <property type="entry name" value="GNK2_sf"/>
</dbReference>
<reference evidence="8" key="1">
    <citation type="submission" date="2019-12" db="EMBL/GenBank/DDBJ databases">
        <title>Genome sequencing and annotation of Brassica cretica.</title>
        <authorList>
            <person name="Studholme D.J."/>
            <person name="Sarris P."/>
        </authorList>
    </citation>
    <scope>NUCLEOTIDE SEQUENCE</scope>
    <source>
        <strain evidence="8">PFS-109/04</strain>
        <tissue evidence="8">Leaf</tissue>
    </source>
</reference>
<accession>A0A8S9RZZ3</accession>
<organism evidence="8 9">
    <name type="scientific">Brassica cretica</name>
    <name type="common">Mustard</name>
    <dbReference type="NCBI Taxonomy" id="69181"/>
    <lineage>
        <taxon>Eukaryota</taxon>
        <taxon>Viridiplantae</taxon>
        <taxon>Streptophyta</taxon>
        <taxon>Embryophyta</taxon>
        <taxon>Tracheophyta</taxon>
        <taxon>Spermatophyta</taxon>
        <taxon>Magnoliopsida</taxon>
        <taxon>eudicotyledons</taxon>
        <taxon>Gunneridae</taxon>
        <taxon>Pentapetalae</taxon>
        <taxon>rosids</taxon>
        <taxon>malvids</taxon>
        <taxon>Brassicales</taxon>
        <taxon>Brassicaceae</taxon>
        <taxon>Brassiceae</taxon>
        <taxon>Brassica</taxon>
    </lineage>
</organism>
<dbReference type="CDD" id="cd23509">
    <property type="entry name" value="Gnk2-like"/>
    <property type="match status" value="3"/>
</dbReference>
<proteinExistence type="inferred from homology"/>
<evidence type="ECO:0000313" key="9">
    <source>
        <dbReference type="Proteomes" id="UP000712600"/>
    </source>
</evidence>
<evidence type="ECO:0000256" key="1">
    <source>
        <dbReference type="ARBA" id="ARBA00004613"/>
    </source>
</evidence>
<dbReference type="EMBL" id="QGKX02000088">
    <property type="protein sequence ID" value="KAF3586053.1"/>
    <property type="molecule type" value="Genomic_DNA"/>
</dbReference>
<dbReference type="PANTHER" id="PTHR32411">
    <property type="entry name" value="CYSTEINE-RICH REPEAT SECRETORY PROTEIN 38-RELATED"/>
    <property type="match status" value="1"/>
</dbReference>